<gene>
    <name evidence="1" type="ORF">HW932_00210</name>
</gene>
<dbReference type="RefSeq" id="WP_176974491.1">
    <property type="nucleotide sequence ID" value="NZ_JABZEO010000001.1"/>
</dbReference>
<comment type="caution">
    <text evidence="1">The sequence shown here is derived from an EMBL/GenBank/DDBJ whole genome shotgun (WGS) entry which is preliminary data.</text>
</comment>
<dbReference type="EMBL" id="JABZEO010000001">
    <property type="protein sequence ID" value="NVZ07680.1"/>
    <property type="molecule type" value="Genomic_DNA"/>
</dbReference>
<evidence type="ECO:0000313" key="1">
    <source>
        <dbReference type="EMBL" id="NVZ07680.1"/>
    </source>
</evidence>
<dbReference type="Proteomes" id="UP000592294">
    <property type="component" value="Unassembled WGS sequence"/>
</dbReference>
<reference evidence="1 2" key="1">
    <citation type="submission" date="2020-06" db="EMBL/GenBank/DDBJ databases">
        <title>Whole-genome sequence of Allochromatium humboldtianum DSM 21881, type strain.</title>
        <authorList>
            <person name="Kyndt J.A."/>
            <person name="Meyer T.E."/>
        </authorList>
    </citation>
    <scope>NUCLEOTIDE SEQUENCE [LARGE SCALE GENOMIC DNA]</scope>
    <source>
        <strain evidence="1 2">DSM 21881</strain>
    </source>
</reference>
<accession>A0A850R9N3</accession>
<keyword evidence="2" id="KW-1185">Reference proteome</keyword>
<sequence>MSAPTINPALMAEYLAAKSARDAAQERLDRAVSAVIDATLKALWIRVESLDEAHAHLFPRAVEVRLCDPPNWDAHVATVFEDGRLETDLKAAIEQGGRES</sequence>
<proteinExistence type="predicted"/>
<protein>
    <submittedName>
        <fullName evidence="1">Uncharacterized protein</fullName>
    </submittedName>
</protein>
<dbReference type="AlphaFoldDB" id="A0A850R9N3"/>
<name>A0A850R9N3_9GAMM</name>
<evidence type="ECO:0000313" key="2">
    <source>
        <dbReference type="Proteomes" id="UP000592294"/>
    </source>
</evidence>
<organism evidence="1 2">
    <name type="scientific">Allochromatium humboldtianum</name>
    <dbReference type="NCBI Taxonomy" id="504901"/>
    <lineage>
        <taxon>Bacteria</taxon>
        <taxon>Pseudomonadati</taxon>
        <taxon>Pseudomonadota</taxon>
        <taxon>Gammaproteobacteria</taxon>
        <taxon>Chromatiales</taxon>
        <taxon>Chromatiaceae</taxon>
        <taxon>Allochromatium</taxon>
    </lineage>
</organism>